<keyword evidence="3" id="KW-1185">Reference proteome</keyword>
<protein>
    <recommendedName>
        <fullName evidence="1">mRNA interferase</fullName>
        <ecNumber evidence="1">3.1.-.-</ecNumber>
    </recommendedName>
</protein>
<proteinExistence type="inferred from homology"/>
<name>A0A6I4HY36_9SPHI</name>
<evidence type="ECO:0000313" key="2">
    <source>
        <dbReference type="EMBL" id="QQL49485.1"/>
    </source>
</evidence>
<comment type="similarity">
    <text evidence="1">Belongs to the PemK/MazF family.</text>
</comment>
<dbReference type="GO" id="GO:0016787">
    <property type="term" value="F:hydrolase activity"/>
    <property type="evidence" value="ECO:0007669"/>
    <property type="project" value="UniProtKB-KW"/>
</dbReference>
<keyword evidence="1" id="KW-0378">Hydrolase</keyword>
<gene>
    <name evidence="2" type="ORF">GO620_015125</name>
</gene>
<accession>A0A6I4HY36</accession>
<dbReference type="InterPro" id="IPR011067">
    <property type="entry name" value="Plasmid_toxin/cell-grow_inhib"/>
</dbReference>
<evidence type="ECO:0000313" key="3">
    <source>
        <dbReference type="Proteomes" id="UP000429232"/>
    </source>
</evidence>
<keyword evidence="1" id="KW-0255">Endonuclease</keyword>
<dbReference type="KEGG" id="mgik:GO620_015125"/>
<dbReference type="GO" id="GO:0004521">
    <property type="term" value="F:RNA endonuclease activity"/>
    <property type="evidence" value="ECO:0007669"/>
    <property type="project" value="TreeGrafter"/>
</dbReference>
<dbReference type="GO" id="GO:0003677">
    <property type="term" value="F:DNA binding"/>
    <property type="evidence" value="ECO:0007669"/>
    <property type="project" value="InterPro"/>
</dbReference>
<dbReference type="AlphaFoldDB" id="A0A6I4HY36"/>
<dbReference type="EMBL" id="CP066775">
    <property type="protein sequence ID" value="QQL49485.1"/>
    <property type="molecule type" value="Genomic_DNA"/>
</dbReference>
<dbReference type="GO" id="GO:0006402">
    <property type="term" value="P:mRNA catabolic process"/>
    <property type="evidence" value="ECO:0007669"/>
    <property type="project" value="TreeGrafter"/>
</dbReference>
<dbReference type="PANTHER" id="PTHR33988">
    <property type="entry name" value="ENDORIBONUCLEASE MAZF-RELATED"/>
    <property type="match status" value="1"/>
</dbReference>
<dbReference type="Pfam" id="PF02452">
    <property type="entry name" value="PemK_toxin"/>
    <property type="match status" value="1"/>
</dbReference>
<dbReference type="EC" id="3.1.-.-" evidence="1"/>
<keyword evidence="1" id="KW-0540">Nuclease</keyword>
<sequence>MTKIQQFDIWIADLRKADGTELGKTRPVLVLQADLLNHAYHVSTIICGISSQHRQGVTALRIAVKPDDINGLEKDSYIICDQIRSIDNTRLEKRIGRLSDDKIKQVQKTLRAVLNLY</sequence>
<reference evidence="2 3" key="1">
    <citation type="submission" date="2020-12" db="EMBL/GenBank/DDBJ databases">
        <title>HMF7856_wgs.fasta genome submission.</title>
        <authorList>
            <person name="Kang H."/>
            <person name="Kim H."/>
            <person name="Joh K."/>
        </authorList>
    </citation>
    <scope>NUCLEOTIDE SEQUENCE [LARGE SCALE GENOMIC DNA]</scope>
    <source>
        <strain evidence="2 3">HMF7856</strain>
    </source>
</reference>
<comment type="function">
    <text evidence="1">Toxic component of a type II toxin-antitoxin (TA) system.</text>
</comment>
<evidence type="ECO:0000256" key="1">
    <source>
        <dbReference type="PIRNR" id="PIRNR033490"/>
    </source>
</evidence>
<dbReference type="InterPro" id="IPR003477">
    <property type="entry name" value="PemK-like"/>
</dbReference>
<dbReference type="GO" id="GO:0016075">
    <property type="term" value="P:rRNA catabolic process"/>
    <property type="evidence" value="ECO:0007669"/>
    <property type="project" value="TreeGrafter"/>
</dbReference>
<dbReference type="PANTHER" id="PTHR33988:SF2">
    <property type="entry name" value="ENDORIBONUCLEASE MAZF"/>
    <property type="match status" value="1"/>
</dbReference>
<dbReference type="RefSeq" id="WP_157524599.1">
    <property type="nucleotide sequence ID" value="NZ_CP066775.1"/>
</dbReference>
<dbReference type="Proteomes" id="UP000429232">
    <property type="component" value="Chromosome"/>
</dbReference>
<dbReference type="PIRSF" id="PIRSF033490">
    <property type="entry name" value="MazF"/>
    <property type="match status" value="1"/>
</dbReference>
<organism evidence="2 3">
    <name type="scientific">Mucilaginibacter ginkgonis</name>
    <dbReference type="NCBI Taxonomy" id="2682091"/>
    <lineage>
        <taxon>Bacteria</taxon>
        <taxon>Pseudomonadati</taxon>
        <taxon>Bacteroidota</taxon>
        <taxon>Sphingobacteriia</taxon>
        <taxon>Sphingobacteriales</taxon>
        <taxon>Sphingobacteriaceae</taxon>
        <taxon>Mucilaginibacter</taxon>
    </lineage>
</organism>
<dbReference type="SUPFAM" id="SSF50118">
    <property type="entry name" value="Cell growth inhibitor/plasmid maintenance toxic component"/>
    <property type="match status" value="1"/>
</dbReference>
<dbReference type="Gene3D" id="2.30.30.110">
    <property type="match status" value="1"/>
</dbReference>